<protein>
    <submittedName>
        <fullName evidence="1">DUF2283 domain-containing protein</fullName>
    </submittedName>
</protein>
<accession>A0ABZ3H518</accession>
<name>A0ABZ3H518_GEOAI</name>
<dbReference type="Pfam" id="PF10049">
    <property type="entry name" value="DUF2283"/>
    <property type="match status" value="1"/>
</dbReference>
<dbReference type="InterPro" id="IPR019270">
    <property type="entry name" value="DUF2283"/>
</dbReference>
<organism evidence="1 2">
    <name type="scientific">Geoglobus acetivorans</name>
    <dbReference type="NCBI Taxonomy" id="565033"/>
    <lineage>
        <taxon>Archaea</taxon>
        <taxon>Methanobacteriati</taxon>
        <taxon>Methanobacteriota</taxon>
        <taxon>Archaeoglobi</taxon>
        <taxon>Archaeoglobales</taxon>
        <taxon>Archaeoglobaceae</taxon>
        <taxon>Geoglobus</taxon>
    </lineage>
</organism>
<evidence type="ECO:0000313" key="2">
    <source>
        <dbReference type="Proteomes" id="UP001492541"/>
    </source>
</evidence>
<dbReference type="RefSeq" id="WP_193807950.1">
    <property type="nucleotide sequence ID" value="NZ_CP087714.1"/>
</dbReference>
<proteinExistence type="predicted"/>
<evidence type="ECO:0000313" key="1">
    <source>
        <dbReference type="EMBL" id="XAT64642.1"/>
    </source>
</evidence>
<dbReference type="GeneID" id="90448932"/>
<dbReference type="EMBL" id="CP087714">
    <property type="protein sequence ID" value="XAT64642.1"/>
    <property type="molecule type" value="Genomic_DNA"/>
</dbReference>
<keyword evidence="2" id="KW-1185">Reference proteome</keyword>
<gene>
    <name evidence="1" type="ORF">LPQ35_04565</name>
</gene>
<dbReference type="Proteomes" id="UP001492541">
    <property type="component" value="Chromosome"/>
</dbReference>
<reference evidence="1 2" key="1">
    <citation type="submission" date="2021-11" db="EMBL/GenBank/DDBJ databases">
        <title>Whole genome of Geoglobus acetivorans.</title>
        <authorList>
            <person name="Liu D."/>
        </authorList>
    </citation>
    <scope>NUCLEOTIDE SEQUENCE [LARGE SCALE GENOMIC DNA]</scope>
    <source>
        <strain evidence="1 2">SBH6</strain>
    </source>
</reference>
<sequence length="47" mass="5418">MNVIYDRKANILYLKFSDSKLVDSDMVNEDVVVSFDKDGEIVNIDFC</sequence>